<keyword evidence="3" id="KW-1185">Reference proteome</keyword>
<dbReference type="SUPFAM" id="SSF53098">
    <property type="entry name" value="Ribonuclease H-like"/>
    <property type="match status" value="1"/>
</dbReference>
<dbReference type="InterPro" id="IPR008906">
    <property type="entry name" value="HATC_C_dom"/>
</dbReference>
<name>A0AAE0C1M6_9CHLO</name>
<dbReference type="AlphaFoldDB" id="A0AAE0C1M6"/>
<dbReference type="GO" id="GO:0046983">
    <property type="term" value="F:protein dimerization activity"/>
    <property type="evidence" value="ECO:0007669"/>
    <property type="project" value="InterPro"/>
</dbReference>
<reference evidence="2 3" key="1">
    <citation type="journal article" date="2015" name="Genome Biol. Evol.">
        <title>Comparative Genomics of a Bacterivorous Green Alga Reveals Evolutionary Causalities and Consequences of Phago-Mixotrophic Mode of Nutrition.</title>
        <authorList>
            <person name="Burns J.A."/>
            <person name="Paasch A."/>
            <person name="Narechania A."/>
            <person name="Kim E."/>
        </authorList>
    </citation>
    <scope>NUCLEOTIDE SEQUENCE [LARGE SCALE GENOMIC DNA]</scope>
    <source>
        <strain evidence="2 3">PLY_AMNH</strain>
    </source>
</reference>
<dbReference type="InterPro" id="IPR012337">
    <property type="entry name" value="RNaseH-like_sf"/>
</dbReference>
<accession>A0AAE0C1M6</accession>
<comment type="caution">
    <text evidence="2">The sequence shown here is derived from an EMBL/GenBank/DDBJ whole genome shotgun (WGS) entry which is preliminary data.</text>
</comment>
<evidence type="ECO:0000259" key="1">
    <source>
        <dbReference type="Pfam" id="PF05699"/>
    </source>
</evidence>
<dbReference type="EMBL" id="LGRX02029492">
    <property type="protein sequence ID" value="KAK3246767.1"/>
    <property type="molecule type" value="Genomic_DNA"/>
</dbReference>
<protein>
    <recommendedName>
        <fullName evidence="1">HAT C-terminal dimerisation domain-containing protein</fullName>
    </recommendedName>
</protein>
<dbReference type="PANTHER" id="PTHR23272">
    <property type="entry name" value="BED FINGER-RELATED"/>
    <property type="match status" value="1"/>
</dbReference>
<dbReference type="Proteomes" id="UP001190700">
    <property type="component" value="Unassembled WGS sequence"/>
</dbReference>
<evidence type="ECO:0000313" key="3">
    <source>
        <dbReference type="Proteomes" id="UP001190700"/>
    </source>
</evidence>
<evidence type="ECO:0000313" key="2">
    <source>
        <dbReference type="EMBL" id="KAK3246767.1"/>
    </source>
</evidence>
<proteinExistence type="predicted"/>
<dbReference type="Pfam" id="PF05699">
    <property type="entry name" value="Dimer_Tnp_hAT"/>
    <property type="match status" value="1"/>
</dbReference>
<feature type="domain" description="HAT C-terminal dimerisation" evidence="1">
    <location>
        <begin position="103"/>
        <end position="175"/>
    </location>
</feature>
<sequence length="182" mass="20726">MQDCKLEDFAVATLLDPRYKSFKFKFSERWMRGQLTLKQVESWATNIFVKDWKPASTEDASEEAAAAKMQKAREASQTSFLDDSDEECEPESVVLEDTPVLNELQSYLSLPDAKADINVQQWWRKHIADFPTLEKMARQFLGVPASTAGVERAFSAVTFMHSDLRKRLAEGTIQHSLMVAMN</sequence>
<gene>
    <name evidence="2" type="ORF">CYMTET_43706</name>
</gene>
<organism evidence="2 3">
    <name type="scientific">Cymbomonas tetramitiformis</name>
    <dbReference type="NCBI Taxonomy" id="36881"/>
    <lineage>
        <taxon>Eukaryota</taxon>
        <taxon>Viridiplantae</taxon>
        <taxon>Chlorophyta</taxon>
        <taxon>Pyramimonadophyceae</taxon>
        <taxon>Pyramimonadales</taxon>
        <taxon>Pyramimonadaceae</taxon>
        <taxon>Cymbomonas</taxon>
    </lineage>
</organism>